<evidence type="ECO:0000259" key="1">
    <source>
        <dbReference type="Pfam" id="PF14534"/>
    </source>
</evidence>
<evidence type="ECO:0000313" key="2">
    <source>
        <dbReference type="EMBL" id="TGY89654.1"/>
    </source>
</evidence>
<organism evidence="2 3">
    <name type="scientific">Marinicauda algicola</name>
    <dbReference type="NCBI Taxonomy" id="2029849"/>
    <lineage>
        <taxon>Bacteria</taxon>
        <taxon>Pseudomonadati</taxon>
        <taxon>Pseudomonadota</taxon>
        <taxon>Alphaproteobacteria</taxon>
        <taxon>Maricaulales</taxon>
        <taxon>Maricaulaceae</taxon>
        <taxon>Marinicauda</taxon>
    </lineage>
</organism>
<dbReference type="RefSeq" id="WP_135994153.1">
    <property type="nucleotide sequence ID" value="NZ_CP071057.1"/>
</dbReference>
<dbReference type="Gene3D" id="3.10.450.50">
    <property type="match status" value="1"/>
</dbReference>
<sequence length="148" mass="16091">MTLASLTASLALAATLPPPEQCTGSGPDVAEICAVLEAQQAAWNSGDIYGFMQGYWQSDEMRFASGGAVTTGWEETLQRYLTRYDSRAAMGELAFTGVEVDQVSAGAAVVFGHWQLFREHDAPRGLFTLVFREIDGSWVIVHDHTSSE</sequence>
<proteinExistence type="predicted"/>
<feature type="domain" description="DUF4440" evidence="1">
    <location>
        <begin position="32"/>
        <end position="140"/>
    </location>
</feature>
<dbReference type="SUPFAM" id="SSF54427">
    <property type="entry name" value="NTF2-like"/>
    <property type="match status" value="1"/>
</dbReference>
<dbReference type="AlphaFoldDB" id="A0A4S2H2A5"/>
<name>A0A4S2H2A5_9PROT</name>
<dbReference type="Proteomes" id="UP000308054">
    <property type="component" value="Unassembled WGS sequence"/>
</dbReference>
<dbReference type="EMBL" id="SRXW01000001">
    <property type="protein sequence ID" value="TGY89654.1"/>
    <property type="molecule type" value="Genomic_DNA"/>
</dbReference>
<reference evidence="2 3" key="1">
    <citation type="journal article" date="2017" name="Int. J. Syst. Evol. Microbiol.">
        <title>Marinicauda algicola sp. nov., isolated from a marine red alga Rhodosorus marinus.</title>
        <authorList>
            <person name="Jeong S.E."/>
            <person name="Jeon S.H."/>
            <person name="Chun B.H."/>
            <person name="Kim D.W."/>
            <person name="Jeon C.O."/>
        </authorList>
    </citation>
    <scope>NUCLEOTIDE SEQUENCE [LARGE SCALE GENOMIC DNA]</scope>
    <source>
        <strain evidence="2 3">JCM 31718</strain>
    </source>
</reference>
<accession>A0A4S2H2A5</accession>
<evidence type="ECO:0000313" key="3">
    <source>
        <dbReference type="Proteomes" id="UP000308054"/>
    </source>
</evidence>
<keyword evidence="3" id="KW-1185">Reference proteome</keyword>
<gene>
    <name evidence="2" type="ORF">E5163_00475</name>
</gene>
<dbReference type="OrthoDB" id="120856at2"/>
<dbReference type="InterPro" id="IPR032710">
    <property type="entry name" value="NTF2-like_dom_sf"/>
</dbReference>
<comment type="caution">
    <text evidence="2">The sequence shown here is derived from an EMBL/GenBank/DDBJ whole genome shotgun (WGS) entry which is preliminary data.</text>
</comment>
<dbReference type="InterPro" id="IPR027843">
    <property type="entry name" value="DUF4440"/>
</dbReference>
<protein>
    <submittedName>
        <fullName evidence="2">DUF4440 domain-containing protein</fullName>
    </submittedName>
</protein>
<dbReference type="Pfam" id="PF14534">
    <property type="entry name" value="DUF4440"/>
    <property type="match status" value="1"/>
</dbReference>